<organism evidence="2 3">
    <name type="scientific">Melipona quadrifasciata</name>
    <dbReference type="NCBI Taxonomy" id="166423"/>
    <lineage>
        <taxon>Eukaryota</taxon>
        <taxon>Metazoa</taxon>
        <taxon>Ecdysozoa</taxon>
        <taxon>Arthropoda</taxon>
        <taxon>Hexapoda</taxon>
        <taxon>Insecta</taxon>
        <taxon>Pterygota</taxon>
        <taxon>Neoptera</taxon>
        <taxon>Endopterygota</taxon>
        <taxon>Hymenoptera</taxon>
        <taxon>Apocrita</taxon>
        <taxon>Aculeata</taxon>
        <taxon>Apoidea</taxon>
        <taxon>Anthophila</taxon>
        <taxon>Apidae</taxon>
        <taxon>Melipona</taxon>
    </lineage>
</organism>
<gene>
    <name evidence="2" type="ORF">WN51_10250</name>
</gene>
<evidence type="ECO:0000256" key="1">
    <source>
        <dbReference type="SAM" id="MobiDB-lite"/>
    </source>
</evidence>
<dbReference type="Proteomes" id="UP000053105">
    <property type="component" value="Unassembled WGS sequence"/>
</dbReference>
<dbReference type="AlphaFoldDB" id="A0A0M9A4N1"/>
<dbReference type="OrthoDB" id="10682997at2759"/>
<dbReference type="EMBL" id="KQ435735">
    <property type="protein sequence ID" value="KOX77160.1"/>
    <property type="molecule type" value="Genomic_DNA"/>
</dbReference>
<sequence length="676" mass="74464">MFFHVFLVNGLIFEIVEDLYHKTVNYLLQRVSNLVPTVKIRCSVFSHRQHSCTPSKLKQNQSAASTEDKLLTHLWRSIVGEDELRRWYYLEQNIDVENTATAWIKFKSHGGELLKTLHTGGSGKRKRAGKLGRTLIEIQFELGRINRSFQIKRLRGIPDQGARISQIGGNHGIVAASTQLLPRNMISTGGYQLVGNGRTSRGVAAYCVNWVVTEPRHQPPVPDLLAFGSRDSTNCCTGLQLQLVPNVTSNVRERKKVGLSFHFLEPHVKFYAPEALVGNDAKNASHRDLGDINVINIVLPPAPNVIQLPDVASSVDAAEQLLATTLGSVGNLVDALQNVVTAALRGVQPVADLLNILTQVVDAFSKVAAEEPLNVAVLVIKNGVQLVDAILEAVIPVVELNIGPDDADREVAGKFCTSSGGFGRDVGSDQLGHCLTDCLKVTQFQDPSIPDVTSEHNHKCTNKILCKTKALKTLKCVKQTASSAEKNYYIYRSEVGGRLSDERSNGSNDANEAKKSEREKVEGNERKEDDLGAGAYPHILAKAFFDPARIKTAAAARYQITYARILIFNFTLTSEAPSYFNMEGTTGGKTQLRERWRMSTPSSFVSIEIDRFDSTASNVKTVVQDGRSLRTPSHVVSLPIRGDPNYDDCERLCVNNINLTVQVPEYVTCDAQLYIN</sequence>
<reference evidence="2 3" key="1">
    <citation type="submission" date="2015-07" db="EMBL/GenBank/DDBJ databases">
        <title>The genome of Melipona quadrifasciata.</title>
        <authorList>
            <person name="Pan H."/>
            <person name="Kapheim K."/>
        </authorList>
    </citation>
    <scope>NUCLEOTIDE SEQUENCE [LARGE SCALE GENOMIC DNA]</scope>
    <source>
        <strain evidence="2">0111107301</strain>
        <tissue evidence="2">Whole body</tissue>
    </source>
</reference>
<feature type="region of interest" description="Disordered" evidence="1">
    <location>
        <begin position="499"/>
        <end position="530"/>
    </location>
</feature>
<protein>
    <submittedName>
        <fullName evidence="2">Uncharacterized protein</fullName>
    </submittedName>
</protein>
<accession>A0A0M9A4N1</accession>
<evidence type="ECO:0000313" key="3">
    <source>
        <dbReference type="Proteomes" id="UP000053105"/>
    </source>
</evidence>
<keyword evidence="3" id="KW-1185">Reference proteome</keyword>
<name>A0A0M9A4N1_9HYME</name>
<evidence type="ECO:0000313" key="2">
    <source>
        <dbReference type="EMBL" id="KOX77160.1"/>
    </source>
</evidence>
<feature type="compositionally biased region" description="Basic and acidic residues" evidence="1">
    <location>
        <begin position="511"/>
        <end position="530"/>
    </location>
</feature>
<proteinExistence type="predicted"/>